<comment type="similarity">
    <text evidence="1 3">Belongs to the short-chain dehydrogenases/reductases (SDR) family.</text>
</comment>
<accession>A0ABV5I3W7</accession>
<dbReference type="PRINTS" id="PR00080">
    <property type="entry name" value="SDRFAMILY"/>
</dbReference>
<proteinExistence type="inferred from homology"/>
<dbReference type="SUPFAM" id="SSF51735">
    <property type="entry name" value="NAD(P)-binding Rossmann-fold domains"/>
    <property type="match status" value="1"/>
</dbReference>
<evidence type="ECO:0000313" key="4">
    <source>
        <dbReference type="EMBL" id="MFB9150665.1"/>
    </source>
</evidence>
<evidence type="ECO:0000256" key="1">
    <source>
        <dbReference type="ARBA" id="ARBA00006484"/>
    </source>
</evidence>
<dbReference type="Gene3D" id="3.40.50.720">
    <property type="entry name" value="NAD(P)-binding Rossmann-like Domain"/>
    <property type="match status" value="1"/>
</dbReference>
<dbReference type="PIRSF" id="PIRSF000126">
    <property type="entry name" value="11-beta-HSD1"/>
    <property type="match status" value="1"/>
</dbReference>
<dbReference type="EMBL" id="JBHMEC010000017">
    <property type="protein sequence ID" value="MFB9150665.1"/>
    <property type="molecule type" value="Genomic_DNA"/>
</dbReference>
<dbReference type="PANTHER" id="PTHR44196:SF2">
    <property type="entry name" value="SHORT-CHAIN DEHYDROGENASE-RELATED"/>
    <property type="match status" value="1"/>
</dbReference>
<dbReference type="PRINTS" id="PR00081">
    <property type="entry name" value="GDHRDH"/>
</dbReference>
<evidence type="ECO:0000256" key="3">
    <source>
        <dbReference type="RuleBase" id="RU000363"/>
    </source>
</evidence>
<gene>
    <name evidence="4" type="ORF">ACFFU4_12995</name>
</gene>
<dbReference type="EC" id="1.-.-.-" evidence="4"/>
<dbReference type="Proteomes" id="UP001589670">
    <property type="component" value="Unassembled WGS sequence"/>
</dbReference>
<dbReference type="RefSeq" id="WP_377070198.1">
    <property type="nucleotide sequence ID" value="NZ_JBHMEC010000017.1"/>
</dbReference>
<evidence type="ECO:0000256" key="2">
    <source>
        <dbReference type="ARBA" id="ARBA00023002"/>
    </source>
</evidence>
<reference evidence="4 5" key="1">
    <citation type="submission" date="2024-09" db="EMBL/GenBank/DDBJ databases">
        <authorList>
            <person name="Sun Q."/>
            <person name="Mori K."/>
        </authorList>
    </citation>
    <scope>NUCLEOTIDE SEQUENCE [LARGE SCALE GENOMIC DNA]</scope>
    <source>
        <strain evidence="4 5">CECT 9424</strain>
    </source>
</reference>
<sequence length="260" mass="27429">MTGWTLITGASEGLGAEFARLAAAEGRNLILTARSQDKLAALARELQGRAGEIAVIPADLSEATGADRLWQEASRDRRIDILVNNAGLGRHGAFGSVDGWARDLSTMAVNMTALTGLMSRAIPHMDAQGGGRILNVGSTAGFMPGPNMAVYHATKAYVLSLTEAVAEELRGTNVRLCVLCPGATQTGFFDAADMHGIGLLKLGRPARADAVARAGWQAMMQGRRIRVTGAMNRIFAFAPRLAPRALTAFIAGRVMGKWGA</sequence>
<keyword evidence="5" id="KW-1185">Reference proteome</keyword>
<dbReference type="InterPro" id="IPR002347">
    <property type="entry name" value="SDR_fam"/>
</dbReference>
<comment type="caution">
    <text evidence="4">The sequence shown here is derived from an EMBL/GenBank/DDBJ whole genome shotgun (WGS) entry which is preliminary data.</text>
</comment>
<protein>
    <submittedName>
        <fullName evidence="4">SDR family NAD(P)-dependent oxidoreductase</fullName>
        <ecNumber evidence="4">1.-.-.-</ecNumber>
    </submittedName>
</protein>
<dbReference type="PANTHER" id="PTHR44196">
    <property type="entry name" value="DEHYDROGENASE/REDUCTASE SDR FAMILY MEMBER 7B"/>
    <property type="match status" value="1"/>
</dbReference>
<evidence type="ECO:0000313" key="5">
    <source>
        <dbReference type="Proteomes" id="UP001589670"/>
    </source>
</evidence>
<dbReference type="CDD" id="cd05233">
    <property type="entry name" value="SDR_c"/>
    <property type="match status" value="1"/>
</dbReference>
<dbReference type="Pfam" id="PF00106">
    <property type="entry name" value="adh_short"/>
    <property type="match status" value="1"/>
</dbReference>
<dbReference type="InterPro" id="IPR036291">
    <property type="entry name" value="NAD(P)-bd_dom_sf"/>
</dbReference>
<organism evidence="4 5">
    <name type="scientific">Roseovarius ramblicola</name>
    <dbReference type="NCBI Taxonomy" id="2022336"/>
    <lineage>
        <taxon>Bacteria</taxon>
        <taxon>Pseudomonadati</taxon>
        <taxon>Pseudomonadota</taxon>
        <taxon>Alphaproteobacteria</taxon>
        <taxon>Rhodobacterales</taxon>
        <taxon>Roseobacteraceae</taxon>
        <taxon>Roseovarius</taxon>
    </lineage>
</organism>
<name>A0ABV5I3W7_9RHOB</name>
<keyword evidence="2 4" id="KW-0560">Oxidoreductase</keyword>
<dbReference type="GO" id="GO:0016491">
    <property type="term" value="F:oxidoreductase activity"/>
    <property type="evidence" value="ECO:0007669"/>
    <property type="project" value="UniProtKB-KW"/>
</dbReference>